<name>A0A8B6BY25_MYTGA</name>
<dbReference type="OrthoDB" id="5949962at2759"/>
<gene>
    <name evidence="2" type="ORF">MGAL_10B013740</name>
</gene>
<evidence type="ECO:0000313" key="2">
    <source>
        <dbReference type="EMBL" id="VDH97570.1"/>
    </source>
</evidence>
<evidence type="ECO:0000256" key="1">
    <source>
        <dbReference type="SAM" id="MobiDB-lite"/>
    </source>
</evidence>
<keyword evidence="3" id="KW-1185">Reference proteome</keyword>
<sequence>MKNVSRPSRKQGPQDNQRKENPWKTCTQNRPPPFARPANSTDTSNSYYQPYNATQQHFPEVPSPRGDPHTTPVTSVIKLATSRGTAQKLQTNQPLETLSKVKRYKMRSTAFDAFAQNLTLENNWMVPPISLAAKSIKHLILCRAEGTLVVPKWPSSAFWSLIFNRRLESQPYVVEVLDFSSGQNIFIQGQNKNSIFGTKHFKSDILAIKMKAT</sequence>
<comment type="caution">
    <text evidence="2">The sequence shown here is derived from an EMBL/GenBank/DDBJ whole genome shotgun (WGS) entry which is preliminary data.</text>
</comment>
<evidence type="ECO:0000313" key="3">
    <source>
        <dbReference type="Proteomes" id="UP000596742"/>
    </source>
</evidence>
<protein>
    <submittedName>
        <fullName evidence="2">Uncharacterized protein</fullName>
    </submittedName>
</protein>
<dbReference type="EMBL" id="UYJE01000913">
    <property type="protein sequence ID" value="VDH97570.1"/>
    <property type="molecule type" value="Genomic_DNA"/>
</dbReference>
<feature type="compositionally biased region" description="Polar residues" evidence="1">
    <location>
        <begin position="38"/>
        <end position="48"/>
    </location>
</feature>
<organism evidence="2 3">
    <name type="scientific">Mytilus galloprovincialis</name>
    <name type="common">Mediterranean mussel</name>
    <dbReference type="NCBI Taxonomy" id="29158"/>
    <lineage>
        <taxon>Eukaryota</taxon>
        <taxon>Metazoa</taxon>
        <taxon>Spiralia</taxon>
        <taxon>Lophotrochozoa</taxon>
        <taxon>Mollusca</taxon>
        <taxon>Bivalvia</taxon>
        <taxon>Autobranchia</taxon>
        <taxon>Pteriomorphia</taxon>
        <taxon>Mytilida</taxon>
        <taxon>Mytiloidea</taxon>
        <taxon>Mytilidae</taxon>
        <taxon>Mytilinae</taxon>
        <taxon>Mytilus</taxon>
    </lineage>
</organism>
<feature type="region of interest" description="Disordered" evidence="1">
    <location>
        <begin position="1"/>
        <end position="48"/>
    </location>
</feature>
<accession>A0A8B6BY25</accession>
<proteinExistence type="predicted"/>
<dbReference type="AlphaFoldDB" id="A0A8B6BY25"/>
<dbReference type="Proteomes" id="UP000596742">
    <property type="component" value="Unassembled WGS sequence"/>
</dbReference>
<reference evidence="2" key="1">
    <citation type="submission" date="2018-11" db="EMBL/GenBank/DDBJ databases">
        <authorList>
            <person name="Alioto T."/>
            <person name="Alioto T."/>
        </authorList>
    </citation>
    <scope>NUCLEOTIDE SEQUENCE</scope>
</reference>